<name>A0ABN0YHW8_9CAUL</name>
<dbReference type="EMBL" id="BAAAEJ010000008">
    <property type="protein sequence ID" value="GAA0395688.1"/>
    <property type="molecule type" value="Genomic_DNA"/>
</dbReference>
<protein>
    <submittedName>
        <fullName evidence="2">DUF4287 domain-containing protein</fullName>
    </submittedName>
</protein>
<feature type="domain" description="DUF5655" evidence="1">
    <location>
        <begin position="94"/>
        <end position="187"/>
    </location>
</feature>
<accession>A0ABN0YHW8</accession>
<evidence type="ECO:0000313" key="2">
    <source>
        <dbReference type="EMBL" id="GAA0395688.1"/>
    </source>
</evidence>
<evidence type="ECO:0000313" key="3">
    <source>
        <dbReference type="Proteomes" id="UP001500791"/>
    </source>
</evidence>
<proteinExistence type="predicted"/>
<dbReference type="Pfam" id="PF14117">
    <property type="entry name" value="DUF4287"/>
    <property type="match status" value="1"/>
</dbReference>
<evidence type="ECO:0000259" key="1">
    <source>
        <dbReference type="Pfam" id="PF18899"/>
    </source>
</evidence>
<sequence>MSDGLTERQRKWFASVRESLAAKTGKSLEEWVAVMAECPETAPRARLKWLKDTHGVGQNYGAMILDAAFPENALGWDEPQALREALWHDAGSLAVLEAIEAVAAKVPDVTLGQRKTYTSFSRKVQFAAIRPLKSGGAVMGLKLDPAVSDRLAPAVRKESWSERLVSVVELADASAVDDEIGRLFAQAADNG</sequence>
<organism evidence="2 3">
    <name type="scientific">Brevundimonas terrae</name>
    <dbReference type="NCBI Taxonomy" id="363631"/>
    <lineage>
        <taxon>Bacteria</taxon>
        <taxon>Pseudomonadati</taxon>
        <taxon>Pseudomonadota</taxon>
        <taxon>Alphaproteobacteria</taxon>
        <taxon>Caulobacterales</taxon>
        <taxon>Caulobacteraceae</taxon>
        <taxon>Brevundimonas</taxon>
    </lineage>
</organism>
<reference evidence="2 3" key="1">
    <citation type="journal article" date="2019" name="Int. J. Syst. Evol. Microbiol.">
        <title>The Global Catalogue of Microorganisms (GCM) 10K type strain sequencing project: providing services to taxonomists for standard genome sequencing and annotation.</title>
        <authorList>
            <consortium name="The Broad Institute Genomics Platform"/>
            <consortium name="The Broad Institute Genome Sequencing Center for Infectious Disease"/>
            <person name="Wu L."/>
            <person name="Ma J."/>
        </authorList>
    </citation>
    <scope>NUCLEOTIDE SEQUENCE [LARGE SCALE GENOMIC DNA]</scope>
    <source>
        <strain evidence="2 3">JCM 13476</strain>
    </source>
</reference>
<dbReference type="InterPro" id="IPR043714">
    <property type="entry name" value="DUF5655"/>
</dbReference>
<gene>
    <name evidence="2" type="ORF">GCM10009093_22790</name>
</gene>
<dbReference type="RefSeq" id="WP_167178024.1">
    <property type="nucleotide sequence ID" value="NZ_BAAAEJ010000008.1"/>
</dbReference>
<comment type="caution">
    <text evidence="2">The sequence shown here is derived from an EMBL/GenBank/DDBJ whole genome shotgun (WGS) entry which is preliminary data.</text>
</comment>
<dbReference type="Pfam" id="PF18899">
    <property type="entry name" value="DUF5655"/>
    <property type="match status" value="1"/>
</dbReference>
<keyword evidence="3" id="KW-1185">Reference proteome</keyword>
<dbReference type="Proteomes" id="UP001500791">
    <property type="component" value="Unassembled WGS sequence"/>
</dbReference>
<dbReference type="InterPro" id="IPR025629">
    <property type="entry name" value="DUF4287"/>
</dbReference>